<reference evidence="1" key="1">
    <citation type="submission" date="2021-06" db="EMBL/GenBank/DDBJ databases">
        <authorList>
            <person name="Kallberg Y."/>
            <person name="Tangrot J."/>
            <person name="Rosling A."/>
        </authorList>
    </citation>
    <scope>NUCLEOTIDE SEQUENCE</scope>
    <source>
        <strain evidence="1">87-6 pot B 2015</strain>
    </source>
</reference>
<dbReference type="SUPFAM" id="SSF51905">
    <property type="entry name" value="FAD/NAD(P)-binding domain"/>
    <property type="match status" value="1"/>
</dbReference>
<organism evidence="1 2">
    <name type="scientific">Funneliformis mosseae</name>
    <name type="common">Endomycorrhizal fungus</name>
    <name type="synonym">Glomus mosseae</name>
    <dbReference type="NCBI Taxonomy" id="27381"/>
    <lineage>
        <taxon>Eukaryota</taxon>
        <taxon>Fungi</taxon>
        <taxon>Fungi incertae sedis</taxon>
        <taxon>Mucoromycota</taxon>
        <taxon>Glomeromycotina</taxon>
        <taxon>Glomeromycetes</taxon>
        <taxon>Glomerales</taxon>
        <taxon>Glomeraceae</taxon>
        <taxon>Funneliformis</taxon>
    </lineage>
</organism>
<proteinExistence type="predicted"/>
<protein>
    <submittedName>
        <fullName evidence="1">8239_t:CDS:1</fullName>
    </submittedName>
</protein>
<name>A0A9N9HWU5_FUNMO</name>
<dbReference type="Gene3D" id="3.50.50.60">
    <property type="entry name" value="FAD/NAD(P)-binding domain"/>
    <property type="match status" value="1"/>
</dbReference>
<sequence>MRVKSLLKRIPKAIATRIHEVVPDPIGDGIENHVVTVHDHLGNILFKTPGYQGRLRDLLLEVLTCNGVKCVGYHENEEGVWAIFEDGTKESGDFLVGADGIHSA</sequence>
<dbReference type="AlphaFoldDB" id="A0A9N9HWU5"/>
<dbReference type="Proteomes" id="UP000789375">
    <property type="component" value="Unassembled WGS sequence"/>
</dbReference>
<accession>A0A9N9HWU5</accession>
<feature type="non-terminal residue" evidence="1">
    <location>
        <position position="104"/>
    </location>
</feature>
<evidence type="ECO:0000313" key="2">
    <source>
        <dbReference type="Proteomes" id="UP000789375"/>
    </source>
</evidence>
<dbReference type="EMBL" id="CAJVPP010010311">
    <property type="protein sequence ID" value="CAG8709651.1"/>
    <property type="molecule type" value="Genomic_DNA"/>
</dbReference>
<comment type="caution">
    <text evidence="1">The sequence shown here is derived from an EMBL/GenBank/DDBJ whole genome shotgun (WGS) entry which is preliminary data.</text>
</comment>
<dbReference type="InterPro" id="IPR036188">
    <property type="entry name" value="FAD/NAD-bd_sf"/>
</dbReference>
<evidence type="ECO:0000313" key="1">
    <source>
        <dbReference type="EMBL" id="CAG8709651.1"/>
    </source>
</evidence>
<keyword evidence="2" id="KW-1185">Reference proteome</keyword>
<gene>
    <name evidence="1" type="ORF">FMOSSE_LOCUS14240</name>
</gene>